<reference evidence="1" key="1">
    <citation type="submission" date="2024-03" db="EMBL/GenBank/DDBJ databases">
        <authorList>
            <consortium name="ELIXIR-Norway"/>
            <consortium name="Elixir Norway"/>
        </authorList>
    </citation>
    <scope>NUCLEOTIDE SEQUENCE</scope>
</reference>
<dbReference type="EMBL" id="OZ023707">
    <property type="protein sequence ID" value="CAK9877938.1"/>
    <property type="molecule type" value="Genomic_DNA"/>
</dbReference>
<gene>
    <name evidence="1" type="ORF">CSSPJE1EN2_LOCUS19763</name>
</gene>
<name>A0ABP1BPI6_9BRYO</name>
<protein>
    <submittedName>
        <fullName evidence="1">Uncharacterized protein</fullName>
    </submittedName>
</protein>
<dbReference type="Proteomes" id="UP001497522">
    <property type="component" value="Chromosome 6"/>
</dbReference>
<sequence>MNWFKNKDDPTVNKLLFDSNLAMTRLFIYSTAKQQETRQEPFGSSGEKAAADTAVVVLQEIPAAELLDVVVKVTLPIGW</sequence>
<evidence type="ECO:0000313" key="2">
    <source>
        <dbReference type="Proteomes" id="UP001497522"/>
    </source>
</evidence>
<organism evidence="1 2">
    <name type="scientific">Sphagnum jensenii</name>
    <dbReference type="NCBI Taxonomy" id="128206"/>
    <lineage>
        <taxon>Eukaryota</taxon>
        <taxon>Viridiplantae</taxon>
        <taxon>Streptophyta</taxon>
        <taxon>Embryophyta</taxon>
        <taxon>Bryophyta</taxon>
        <taxon>Sphagnophytina</taxon>
        <taxon>Sphagnopsida</taxon>
        <taxon>Sphagnales</taxon>
        <taxon>Sphagnaceae</taxon>
        <taxon>Sphagnum</taxon>
    </lineage>
</organism>
<proteinExistence type="predicted"/>
<evidence type="ECO:0000313" key="1">
    <source>
        <dbReference type="EMBL" id="CAK9877938.1"/>
    </source>
</evidence>
<accession>A0ABP1BPI6</accession>
<keyword evidence="2" id="KW-1185">Reference proteome</keyword>